<sequence length="469" mass="49751">MKNLPMPRLAFFASAFFAGTFLAGTFLAGALFFILGATATNSHANAINGDELGRSITRDYNERLGALFTHFHRNPELSFMETKTAKKLADELRKSGFKVTEKVGGTGIVAILKNGSGPLVMMRADMDGLPVKEKSGLDYASTATQIDPVTGNQVPVMHACGHDVHITSLIGTARQMSARKDNWSGTLMLIGQPAEERIRGAKAMMDDNLWNRFGQPDYALAFHVGAGLPAGLINVQEGSPFAGSDSLDIIIHGVGAHGASPHAGKDPILLGSQIVVALQTLVSRELAPREPGVVTVGSFHGGTKHNIISDRAVLQLTVRNTNLETRDTLLKGIKRIAENLGRAAGLPEDKLPEVILTKSSTPPTINNAPLVRRLKAVWQAGLGERQVVSISSKGMGAEDFPYFTTEPAIPSVYFSVGGTSAADYKAAAAGGPPIASHHSPLFRIDPQPAVTRGVQATVLALMDLMPAAD</sequence>
<dbReference type="SUPFAM" id="SSF55031">
    <property type="entry name" value="Bacterial exopeptidase dimerisation domain"/>
    <property type="match status" value="1"/>
</dbReference>
<name>A0ABY5TQA7_9GAMM</name>
<keyword evidence="1" id="KW-0378">Hydrolase</keyword>
<dbReference type="Proteomes" id="UP001059934">
    <property type="component" value="Chromosome"/>
</dbReference>
<reference evidence="3" key="1">
    <citation type="submission" date="2022-08" db="EMBL/GenBank/DDBJ databases">
        <title>Catabolic pathway analysis in culturable SAR92 clade bacteria reveals their overlooked roles in DMSP degradation in coastal seas.</title>
        <authorList>
            <person name="He X."/>
            <person name="Zhang X."/>
            <person name="Zhang Y."/>
        </authorList>
    </citation>
    <scope>NUCLEOTIDE SEQUENCE</scope>
    <source>
        <strain evidence="3">H455</strain>
    </source>
</reference>
<dbReference type="SUPFAM" id="SSF53187">
    <property type="entry name" value="Zn-dependent exopeptidases"/>
    <property type="match status" value="1"/>
</dbReference>
<dbReference type="InterPro" id="IPR036264">
    <property type="entry name" value="Bact_exopeptidase_dim_dom"/>
</dbReference>
<dbReference type="Gene3D" id="3.30.70.360">
    <property type="match status" value="1"/>
</dbReference>
<protein>
    <submittedName>
        <fullName evidence="3">Amidohydrolase</fullName>
    </submittedName>
</protein>
<accession>A0ABY5TQA7</accession>
<dbReference type="InterPro" id="IPR017439">
    <property type="entry name" value="Amidohydrolase"/>
</dbReference>
<dbReference type="InterPro" id="IPR002933">
    <property type="entry name" value="Peptidase_M20"/>
</dbReference>
<evidence type="ECO:0000256" key="1">
    <source>
        <dbReference type="ARBA" id="ARBA00022801"/>
    </source>
</evidence>
<proteinExistence type="predicted"/>
<feature type="domain" description="Peptidase M20 dimerisation" evidence="2">
    <location>
        <begin position="243"/>
        <end position="341"/>
    </location>
</feature>
<dbReference type="PANTHER" id="PTHR11014:SF63">
    <property type="entry name" value="METALLOPEPTIDASE, PUTATIVE (AFU_ORTHOLOGUE AFUA_6G09600)-RELATED"/>
    <property type="match status" value="1"/>
</dbReference>
<evidence type="ECO:0000313" key="3">
    <source>
        <dbReference type="EMBL" id="UVW36012.1"/>
    </source>
</evidence>
<gene>
    <name evidence="3" type="ORF">NYF23_05225</name>
</gene>
<dbReference type="EMBL" id="CP103416">
    <property type="protein sequence ID" value="UVW36012.1"/>
    <property type="molecule type" value="Genomic_DNA"/>
</dbReference>
<dbReference type="PANTHER" id="PTHR11014">
    <property type="entry name" value="PEPTIDASE M20 FAMILY MEMBER"/>
    <property type="match status" value="1"/>
</dbReference>
<evidence type="ECO:0000313" key="4">
    <source>
        <dbReference type="Proteomes" id="UP001059934"/>
    </source>
</evidence>
<dbReference type="Pfam" id="PF01546">
    <property type="entry name" value="Peptidase_M20"/>
    <property type="match status" value="1"/>
</dbReference>
<dbReference type="Gene3D" id="3.40.630.10">
    <property type="entry name" value="Zn peptidases"/>
    <property type="match status" value="1"/>
</dbReference>
<dbReference type="PIRSF" id="PIRSF005962">
    <property type="entry name" value="Pept_M20D_amidohydro"/>
    <property type="match status" value="1"/>
</dbReference>
<dbReference type="Pfam" id="PF07687">
    <property type="entry name" value="M20_dimer"/>
    <property type="match status" value="1"/>
</dbReference>
<evidence type="ECO:0000259" key="2">
    <source>
        <dbReference type="Pfam" id="PF07687"/>
    </source>
</evidence>
<keyword evidence="4" id="KW-1185">Reference proteome</keyword>
<dbReference type="InterPro" id="IPR011650">
    <property type="entry name" value="Peptidase_M20_dimer"/>
</dbReference>
<dbReference type="NCBIfam" id="TIGR01891">
    <property type="entry name" value="amidohydrolases"/>
    <property type="match status" value="1"/>
</dbReference>
<organism evidence="3 4">
    <name type="scientific">SAR92 clade bacterium H455</name>
    <dbReference type="NCBI Taxonomy" id="2974818"/>
    <lineage>
        <taxon>Bacteria</taxon>
        <taxon>Pseudomonadati</taxon>
        <taxon>Pseudomonadota</taxon>
        <taxon>Gammaproteobacteria</taxon>
        <taxon>Cellvibrionales</taxon>
        <taxon>Porticoccaceae</taxon>
        <taxon>SAR92 clade</taxon>
    </lineage>
</organism>